<dbReference type="CDD" id="cd17370">
    <property type="entry name" value="MFS_MJ1317_like"/>
    <property type="match status" value="1"/>
</dbReference>
<evidence type="ECO:0000256" key="1">
    <source>
        <dbReference type="ARBA" id="ARBA00004141"/>
    </source>
</evidence>
<dbReference type="InterPro" id="IPR020846">
    <property type="entry name" value="MFS_dom"/>
</dbReference>
<gene>
    <name evidence="7" type="ORF">SAMN02745220_01811</name>
</gene>
<accession>A0A1M7Y4S8</accession>
<feature type="transmembrane region" description="Helical" evidence="5">
    <location>
        <begin position="295"/>
        <end position="314"/>
    </location>
</feature>
<sequence length="406" mass="42694">MTVTKIHQPGLPESGKEGFRTLPKGVWVLGFVSMLMDISSELIHSLLPIFMVTTLGASVSALGFIEGIAEATAAITKIFSGAISDYFGRRKMLAVAGYTLGAMSKPLFPLATTIGWVFIARFIDRIGKGIRGAPRDALVADISPPRLWGAAYGLRQALDSVGAFVGPLLALVLMIVLAGNIHAVMWVAVVPGFLAVVLLMTMVHETGSAGVAADQRKPLVLADAKRLPLRFWLVVIFGAVFALARFSEAFLILRGQDVGLAIGYVPAIMIVMNVVYSVCAYPAGAAADELKPRTLLLMGIGVLIVADMVLAMAASPWLVFIGAAIWGLHMALTQGLFAKLVAETAPLELRGTAFGFFHLVSGGAILLASGIAGTLWQSFGASATFLAGATFAAVAALGLLVIYRKP</sequence>
<dbReference type="PANTHER" id="PTHR23518">
    <property type="entry name" value="C-METHYLTRANSFERASE"/>
    <property type="match status" value="1"/>
</dbReference>
<reference evidence="7 8" key="1">
    <citation type="submission" date="2016-12" db="EMBL/GenBank/DDBJ databases">
        <authorList>
            <person name="Song W.-J."/>
            <person name="Kurnit D.M."/>
        </authorList>
    </citation>
    <scope>NUCLEOTIDE SEQUENCE [LARGE SCALE GENOMIC DNA]</scope>
    <source>
        <strain evidence="7 8">DSM 18488</strain>
    </source>
</reference>
<evidence type="ECO:0000313" key="8">
    <source>
        <dbReference type="Proteomes" id="UP000184603"/>
    </source>
</evidence>
<dbReference type="PROSITE" id="PS50850">
    <property type="entry name" value="MFS"/>
    <property type="match status" value="1"/>
</dbReference>
<dbReference type="RefSeq" id="WP_073613128.1">
    <property type="nucleotide sequence ID" value="NZ_FRFE01000007.1"/>
</dbReference>
<feature type="transmembrane region" description="Helical" evidence="5">
    <location>
        <begin position="157"/>
        <end position="177"/>
    </location>
</feature>
<feature type="transmembrane region" description="Helical" evidence="5">
    <location>
        <begin position="227"/>
        <end position="246"/>
    </location>
</feature>
<dbReference type="GO" id="GO:0016020">
    <property type="term" value="C:membrane"/>
    <property type="evidence" value="ECO:0007669"/>
    <property type="project" value="UniProtKB-SubCell"/>
</dbReference>
<feature type="transmembrane region" description="Helical" evidence="5">
    <location>
        <begin position="320"/>
        <end position="342"/>
    </location>
</feature>
<dbReference type="AlphaFoldDB" id="A0A1M7Y4S8"/>
<proteinExistence type="predicted"/>
<dbReference type="PROSITE" id="PS00216">
    <property type="entry name" value="SUGAR_TRANSPORT_1"/>
    <property type="match status" value="1"/>
</dbReference>
<dbReference type="Proteomes" id="UP000184603">
    <property type="component" value="Unassembled WGS sequence"/>
</dbReference>
<dbReference type="Gene3D" id="1.20.1250.20">
    <property type="entry name" value="MFS general substrate transporter like domains"/>
    <property type="match status" value="2"/>
</dbReference>
<protein>
    <submittedName>
        <fullName evidence="7">Predicted arabinose efflux permease, MFS family</fullName>
    </submittedName>
</protein>
<keyword evidence="8" id="KW-1185">Reference proteome</keyword>
<evidence type="ECO:0000259" key="6">
    <source>
        <dbReference type="PROSITE" id="PS50850"/>
    </source>
</evidence>
<evidence type="ECO:0000313" key="7">
    <source>
        <dbReference type="EMBL" id="SHO47282.1"/>
    </source>
</evidence>
<dbReference type="STRING" id="1121416.SAMN02745220_01811"/>
<dbReference type="GO" id="GO:0022857">
    <property type="term" value="F:transmembrane transporter activity"/>
    <property type="evidence" value="ECO:0007669"/>
    <property type="project" value="InterPro"/>
</dbReference>
<keyword evidence="4 5" id="KW-0472">Membrane</keyword>
<name>A0A1M7Y4S8_9BACT</name>
<feature type="domain" description="Major facilitator superfamily (MFS) profile" evidence="6">
    <location>
        <begin position="25"/>
        <end position="406"/>
    </location>
</feature>
<dbReference type="InterPro" id="IPR005829">
    <property type="entry name" value="Sugar_transporter_CS"/>
</dbReference>
<evidence type="ECO:0000256" key="3">
    <source>
        <dbReference type="ARBA" id="ARBA00022989"/>
    </source>
</evidence>
<comment type="subcellular location">
    <subcellularLocation>
        <location evidence="1">Membrane</location>
        <topology evidence="1">Multi-pass membrane protein</topology>
    </subcellularLocation>
</comment>
<feature type="transmembrane region" description="Helical" evidence="5">
    <location>
        <begin position="258"/>
        <end position="283"/>
    </location>
</feature>
<dbReference type="SUPFAM" id="SSF103473">
    <property type="entry name" value="MFS general substrate transporter"/>
    <property type="match status" value="1"/>
</dbReference>
<dbReference type="OrthoDB" id="9803985at2"/>
<dbReference type="PANTHER" id="PTHR23518:SF2">
    <property type="entry name" value="MAJOR FACILITATOR SUPERFAMILY TRANSPORTER"/>
    <property type="match status" value="1"/>
</dbReference>
<dbReference type="EMBL" id="FRFE01000007">
    <property type="protein sequence ID" value="SHO47282.1"/>
    <property type="molecule type" value="Genomic_DNA"/>
</dbReference>
<dbReference type="InterPro" id="IPR036259">
    <property type="entry name" value="MFS_trans_sf"/>
</dbReference>
<feature type="transmembrane region" description="Helical" evidence="5">
    <location>
        <begin position="354"/>
        <end position="376"/>
    </location>
</feature>
<feature type="transmembrane region" description="Helical" evidence="5">
    <location>
        <begin position="382"/>
        <end position="403"/>
    </location>
</feature>
<feature type="transmembrane region" description="Helical" evidence="5">
    <location>
        <begin position="42"/>
        <end position="65"/>
    </location>
</feature>
<keyword evidence="3 5" id="KW-1133">Transmembrane helix</keyword>
<keyword evidence="2 5" id="KW-0812">Transmembrane</keyword>
<dbReference type="InterPro" id="IPR011701">
    <property type="entry name" value="MFS"/>
</dbReference>
<evidence type="ECO:0000256" key="5">
    <source>
        <dbReference type="SAM" id="Phobius"/>
    </source>
</evidence>
<feature type="transmembrane region" description="Helical" evidence="5">
    <location>
        <begin position="107"/>
        <end position="123"/>
    </location>
</feature>
<feature type="transmembrane region" description="Helical" evidence="5">
    <location>
        <begin position="183"/>
        <end position="206"/>
    </location>
</feature>
<evidence type="ECO:0000256" key="2">
    <source>
        <dbReference type="ARBA" id="ARBA00022692"/>
    </source>
</evidence>
<organism evidence="7 8">
    <name type="scientific">Desulfopila aestuarii DSM 18488</name>
    <dbReference type="NCBI Taxonomy" id="1121416"/>
    <lineage>
        <taxon>Bacteria</taxon>
        <taxon>Pseudomonadati</taxon>
        <taxon>Thermodesulfobacteriota</taxon>
        <taxon>Desulfobulbia</taxon>
        <taxon>Desulfobulbales</taxon>
        <taxon>Desulfocapsaceae</taxon>
        <taxon>Desulfopila</taxon>
    </lineage>
</organism>
<evidence type="ECO:0000256" key="4">
    <source>
        <dbReference type="ARBA" id="ARBA00023136"/>
    </source>
</evidence>
<dbReference type="Pfam" id="PF07690">
    <property type="entry name" value="MFS_1"/>
    <property type="match status" value="1"/>
</dbReference>